<dbReference type="Proteomes" id="UP001320420">
    <property type="component" value="Unassembled WGS sequence"/>
</dbReference>
<evidence type="ECO:0000256" key="3">
    <source>
        <dbReference type="ARBA" id="ARBA00022833"/>
    </source>
</evidence>
<dbReference type="GO" id="GO:0000981">
    <property type="term" value="F:DNA-binding transcription factor activity, RNA polymerase II-specific"/>
    <property type="evidence" value="ECO:0007669"/>
    <property type="project" value="InterPro"/>
</dbReference>
<dbReference type="GO" id="GO:0005634">
    <property type="term" value="C:nucleus"/>
    <property type="evidence" value="ECO:0007669"/>
    <property type="project" value="UniProtKB-SubCell"/>
</dbReference>
<dbReference type="GO" id="GO:0008270">
    <property type="term" value="F:zinc ion binding"/>
    <property type="evidence" value="ECO:0007669"/>
    <property type="project" value="InterPro"/>
</dbReference>
<comment type="subcellular location">
    <subcellularLocation>
        <location evidence="1">Nucleus</location>
    </subcellularLocation>
</comment>
<feature type="compositionally biased region" description="Basic and acidic residues" evidence="8">
    <location>
        <begin position="1"/>
        <end position="14"/>
    </location>
</feature>
<dbReference type="Pfam" id="PF00172">
    <property type="entry name" value="Zn_clus"/>
    <property type="match status" value="1"/>
</dbReference>
<proteinExistence type="predicted"/>
<keyword evidence="11" id="KW-1185">Reference proteome</keyword>
<keyword evidence="3" id="KW-0862">Zinc</keyword>
<evidence type="ECO:0000256" key="1">
    <source>
        <dbReference type="ARBA" id="ARBA00004123"/>
    </source>
</evidence>
<organism evidence="10 11">
    <name type="scientific">Diatrype stigma</name>
    <dbReference type="NCBI Taxonomy" id="117547"/>
    <lineage>
        <taxon>Eukaryota</taxon>
        <taxon>Fungi</taxon>
        <taxon>Dikarya</taxon>
        <taxon>Ascomycota</taxon>
        <taxon>Pezizomycotina</taxon>
        <taxon>Sordariomycetes</taxon>
        <taxon>Xylariomycetidae</taxon>
        <taxon>Xylariales</taxon>
        <taxon>Diatrypaceae</taxon>
        <taxon>Diatrype</taxon>
    </lineage>
</organism>
<accession>A0AAN9YG24</accession>
<feature type="compositionally biased region" description="Basic and acidic residues" evidence="8">
    <location>
        <begin position="112"/>
        <end position="121"/>
    </location>
</feature>
<name>A0AAN9YG24_9PEZI</name>
<feature type="compositionally biased region" description="Low complexity" evidence="8">
    <location>
        <begin position="17"/>
        <end position="46"/>
    </location>
</feature>
<evidence type="ECO:0000256" key="5">
    <source>
        <dbReference type="ARBA" id="ARBA00023125"/>
    </source>
</evidence>
<comment type="caution">
    <text evidence="10">The sequence shown here is derived from an EMBL/GenBank/DDBJ whole genome shotgun (WGS) entry which is preliminary data.</text>
</comment>
<dbReference type="PANTHER" id="PTHR31845">
    <property type="entry name" value="FINGER DOMAIN PROTEIN, PUTATIVE-RELATED"/>
    <property type="match status" value="1"/>
</dbReference>
<evidence type="ECO:0000259" key="9">
    <source>
        <dbReference type="PROSITE" id="PS50048"/>
    </source>
</evidence>
<evidence type="ECO:0000313" key="11">
    <source>
        <dbReference type="Proteomes" id="UP001320420"/>
    </source>
</evidence>
<evidence type="ECO:0000313" key="10">
    <source>
        <dbReference type="EMBL" id="KAK7743433.1"/>
    </source>
</evidence>
<protein>
    <recommendedName>
        <fullName evidence="9">Zn(2)-C6 fungal-type domain-containing protein</fullName>
    </recommendedName>
</protein>
<feature type="region of interest" description="Disordered" evidence="8">
    <location>
        <begin position="1"/>
        <end position="168"/>
    </location>
</feature>
<dbReference type="InterPro" id="IPR036864">
    <property type="entry name" value="Zn2-C6_fun-type_DNA-bd_sf"/>
</dbReference>
<dbReference type="FunFam" id="4.10.240.10:FF:000003">
    <property type="entry name" value="C6 transcription factor (Leu3)"/>
    <property type="match status" value="1"/>
</dbReference>
<dbReference type="CDD" id="cd00067">
    <property type="entry name" value="GAL4"/>
    <property type="match status" value="1"/>
</dbReference>
<dbReference type="SMART" id="SM00066">
    <property type="entry name" value="GAL4"/>
    <property type="match status" value="1"/>
</dbReference>
<dbReference type="InterPro" id="IPR001138">
    <property type="entry name" value="Zn2Cys6_DnaBD"/>
</dbReference>
<keyword evidence="6" id="KW-0804">Transcription</keyword>
<keyword evidence="2" id="KW-0479">Metal-binding</keyword>
<dbReference type="GO" id="GO:0001216">
    <property type="term" value="F:DNA-binding transcription activator activity"/>
    <property type="evidence" value="ECO:0007669"/>
    <property type="project" value="UniProtKB-ARBA"/>
</dbReference>
<keyword evidence="7" id="KW-0539">Nucleus</keyword>
<keyword evidence="5" id="KW-0238">DNA-binding</keyword>
<gene>
    <name evidence="10" type="ORF">SLS62_010577</name>
</gene>
<evidence type="ECO:0000256" key="7">
    <source>
        <dbReference type="ARBA" id="ARBA00023242"/>
    </source>
</evidence>
<feature type="domain" description="Zn(2)-C6 fungal-type" evidence="9">
    <location>
        <begin position="119"/>
        <end position="153"/>
    </location>
</feature>
<dbReference type="InterPro" id="IPR051089">
    <property type="entry name" value="prtT"/>
</dbReference>
<feature type="region of interest" description="Disordered" evidence="8">
    <location>
        <begin position="755"/>
        <end position="775"/>
    </location>
</feature>
<dbReference type="CDD" id="cd12148">
    <property type="entry name" value="fungal_TF_MHR"/>
    <property type="match status" value="1"/>
</dbReference>
<feature type="compositionally biased region" description="Polar residues" evidence="8">
    <location>
        <begin position="191"/>
        <end position="215"/>
    </location>
</feature>
<dbReference type="PROSITE" id="PS50048">
    <property type="entry name" value="ZN2_CY6_FUNGAL_2"/>
    <property type="match status" value="1"/>
</dbReference>
<dbReference type="PANTHER" id="PTHR31845:SF39">
    <property type="entry name" value="TRANSCRIPTION FACTOR PBCR-RELATED"/>
    <property type="match status" value="1"/>
</dbReference>
<evidence type="ECO:0000256" key="8">
    <source>
        <dbReference type="SAM" id="MobiDB-lite"/>
    </source>
</evidence>
<dbReference type="PROSITE" id="PS00463">
    <property type="entry name" value="ZN2_CY6_FUNGAL_1"/>
    <property type="match status" value="1"/>
</dbReference>
<feature type="region of interest" description="Disordered" evidence="8">
    <location>
        <begin position="180"/>
        <end position="269"/>
    </location>
</feature>
<sequence>MDESSLDPRLRDSGEDNSIVITASTSASTPISSSSSVPNPIPTTTSESIESPYNHASTSTLGPSPGGPGGGGVPLAPPTYTPQTPTASSLAIYEGGDTPGIPGAGGTPQDPNDPKRPRACEACRGLKVKCEPDPANPDGPCKRCAKAGRNCVVTQPTRKRQKKTDSRVAELEKKIDALTASLQATRGGGSSQMTLSDDQNGYANPPSYGNASSSWGPPPPRESHPNYASAVEGSALTSPSLGTMAGQKRKFTETRTTSNLPGGSAPQQAQELRDAFDPIDKGIITLDQAEDFLLRYTQEMAIHLPAVVFPPAMNAATLRKTKPYLFLGVMAAASSELPQIQRQLANDVAHLIADKVVVHGEKSVELVQLFLVTVIWYYPPEHFEELKFYQFVHMAAVMAIDIGLGRKRNTAKSRLIPSSWRDHPFRKPTPPDPTSIEARRTWLSAYFLASNVSMALHRTNLIRWNSFMTECMDILESSPEAAPTDRYLCNLVWTHRLAEEVGMHFSMDDPNAVVNIAEPKVQFALRGFERDLAKYSDSIPKEEKRPSLLLSFNVLSLYMHEIALHVDKTDDALRPPGVTTESLDDPIPGLSESLTTAHIGALSSCLTAIDGIFETFLSMDVRSIRCLPVFNFVRVAYAVVVLIKMYFSASSPDSELGKVINKDNMKVDEYLDRLLEKFRAVAEGDRSRPAAKFQLVLAMLRGWFLKQETQGPQQRPEGNESAVPRSDNITALGGQQQQSEYNPANTPLQLLSEIATGNDPSQGKRNGGGPATSMSGYQPFMASTQPPMYDASSGTGDMVAHMPGPGQPAMPWLTQGWTDLDYINPGDGFEQAMGLTLQGLGNGASSLDWESSMRFLMGDSTGGTPMEGASNCNMFG</sequence>
<feature type="compositionally biased region" description="Polar residues" evidence="8">
    <location>
        <begin position="254"/>
        <end position="269"/>
    </location>
</feature>
<feature type="region of interest" description="Disordered" evidence="8">
    <location>
        <begin position="708"/>
        <end position="727"/>
    </location>
</feature>
<evidence type="ECO:0000256" key="4">
    <source>
        <dbReference type="ARBA" id="ARBA00023015"/>
    </source>
</evidence>
<dbReference type="SUPFAM" id="SSF57701">
    <property type="entry name" value="Zn2/Cys6 DNA-binding domain"/>
    <property type="match status" value="1"/>
</dbReference>
<dbReference type="GO" id="GO:0000976">
    <property type="term" value="F:transcription cis-regulatory region binding"/>
    <property type="evidence" value="ECO:0007669"/>
    <property type="project" value="TreeGrafter"/>
</dbReference>
<dbReference type="EMBL" id="JAKJXP020000135">
    <property type="protein sequence ID" value="KAK7743433.1"/>
    <property type="molecule type" value="Genomic_DNA"/>
</dbReference>
<evidence type="ECO:0000256" key="6">
    <source>
        <dbReference type="ARBA" id="ARBA00023163"/>
    </source>
</evidence>
<evidence type="ECO:0000256" key="2">
    <source>
        <dbReference type="ARBA" id="ARBA00022723"/>
    </source>
</evidence>
<keyword evidence="4" id="KW-0805">Transcription regulation</keyword>
<reference evidence="10 11" key="1">
    <citation type="submission" date="2024-02" db="EMBL/GenBank/DDBJ databases">
        <title>De novo assembly and annotation of 12 fungi associated with fruit tree decline syndrome in Ontario, Canada.</title>
        <authorList>
            <person name="Sulman M."/>
            <person name="Ellouze W."/>
            <person name="Ilyukhin E."/>
        </authorList>
    </citation>
    <scope>NUCLEOTIDE SEQUENCE [LARGE SCALE GENOMIC DNA]</scope>
    <source>
        <strain evidence="10 11">M11/M66-122</strain>
    </source>
</reference>
<dbReference type="Gene3D" id="4.10.240.10">
    <property type="entry name" value="Zn(2)-C6 fungal-type DNA-binding domain"/>
    <property type="match status" value="1"/>
</dbReference>
<dbReference type="AlphaFoldDB" id="A0AAN9YG24"/>